<reference evidence="2 3" key="1">
    <citation type="journal article" date="2021" name="BMC Genomics">
        <title>Datura genome reveals duplications of psychoactive alkaloid biosynthetic genes and high mutation rate following tissue culture.</title>
        <authorList>
            <person name="Rajewski A."/>
            <person name="Carter-House D."/>
            <person name="Stajich J."/>
            <person name="Litt A."/>
        </authorList>
    </citation>
    <scope>NUCLEOTIDE SEQUENCE [LARGE SCALE GENOMIC DNA]</scope>
    <source>
        <strain evidence="2">AR-01</strain>
    </source>
</reference>
<evidence type="ECO:0000313" key="3">
    <source>
        <dbReference type="Proteomes" id="UP000823775"/>
    </source>
</evidence>
<name>A0ABS8WF15_DATST</name>
<feature type="non-terminal residue" evidence="2">
    <location>
        <position position="90"/>
    </location>
</feature>
<gene>
    <name evidence="2" type="ORF">HAX54_044749</name>
</gene>
<accession>A0ABS8WF15</accession>
<proteinExistence type="predicted"/>
<feature type="compositionally biased region" description="Basic and acidic residues" evidence="1">
    <location>
        <begin position="1"/>
        <end position="10"/>
    </location>
</feature>
<feature type="non-terminal residue" evidence="2">
    <location>
        <position position="1"/>
    </location>
</feature>
<evidence type="ECO:0000313" key="2">
    <source>
        <dbReference type="EMBL" id="MCE3049395.1"/>
    </source>
</evidence>
<organism evidence="2 3">
    <name type="scientific">Datura stramonium</name>
    <name type="common">Jimsonweed</name>
    <name type="synonym">Common thornapple</name>
    <dbReference type="NCBI Taxonomy" id="4076"/>
    <lineage>
        <taxon>Eukaryota</taxon>
        <taxon>Viridiplantae</taxon>
        <taxon>Streptophyta</taxon>
        <taxon>Embryophyta</taxon>
        <taxon>Tracheophyta</taxon>
        <taxon>Spermatophyta</taxon>
        <taxon>Magnoliopsida</taxon>
        <taxon>eudicotyledons</taxon>
        <taxon>Gunneridae</taxon>
        <taxon>Pentapetalae</taxon>
        <taxon>asterids</taxon>
        <taxon>lamiids</taxon>
        <taxon>Solanales</taxon>
        <taxon>Solanaceae</taxon>
        <taxon>Solanoideae</taxon>
        <taxon>Datureae</taxon>
        <taxon>Datura</taxon>
    </lineage>
</organism>
<sequence length="90" mass="9999">YFFGDRRDEGQPSGSIVDSYSFVRPPKPSSQATPGHGSGRREEEVLGSGNIHNLFYALDGQQAQESSPGMVTEKLKIFFKESPSMTREMK</sequence>
<evidence type="ECO:0000256" key="1">
    <source>
        <dbReference type="SAM" id="MobiDB-lite"/>
    </source>
</evidence>
<feature type="region of interest" description="Disordered" evidence="1">
    <location>
        <begin position="1"/>
        <end position="46"/>
    </location>
</feature>
<comment type="caution">
    <text evidence="2">The sequence shown here is derived from an EMBL/GenBank/DDBJ whole genome shotgun (WGS) entry which is preliminary data.</text>
</comment>
<dbReference type="EMBL" id="JACEIK010006863">
    <property type="protein sequence ID" value="MCE3049395.1"/>
    <property type="molecule type" value="Genomic_DNA"/>
</dbReference>
<protein>
    <submittedName>
        <fullName evidence="2">Uncharacterized protein</fullName>
    </submittedName>
</protein>
<keyword evidence="3" id="KW-1185">Reference proteome</keyword>
<dbReference type="Proteomes" id="UP000823775">
    <property type="component" value="Unassembled WGS sequence"/>
</dbReference>